<organism evidence="1 2">
    <name type="scientific">Amanita thiersii Skay4041</name>
    <dbReference type="NCBI Taxonomy" id="703135"/>
    <lineage>
        <taxon>Eukaryota</taxon>
        <taxon>Fungi</taxon>
        <taxon>Dikarya</taxon>
        <taxon>Basidiomycota</taxon>
        <taxon>Agaricomycotina</taxon>
        <taxon>Agaricomycetes</taxon>
        <taxon>Agaricomycetidae</taxon>
        <taxon>Agaricales</taxon>
        <taxon>Pluteineae</taxon>
        <taxon>Amanitaceae</taxon>
        <taxon>Amanita</taxon>
    </lineage>
</organism>
<reference evidence="1 2" key="1">
    <citation type="submission" date="2014-02" db="EMBL/GenBank/DDBJ databases">
        <title>Transposable element dynamics among asymbiotic and ectomycorrhizal Amanita fungi.</title>
        <authorList>
            <consortium name="DOE Joint Genome Institute"/>
            <person name="Hess J."/>
            <person name="Skrede I."/>
            <person name="Wolfe B."/>
            <person name="LaButti K."/>
            <person name="Ohm R.A."/>
            <person name="Grigoriev I.V."/>
            <person name="Pringle A."/>
        </authorList>
    </citation>
    <scope>NUCLEOTIDE SEQUENCE [LARGE SCALE GENOMIC DNA]</scope>
    <source>
        <strain evidence="1 2">SKay4041</strain>
    </source>
</reference>
<protein>
    <recommendedName>
        <fullName evidence="3">F-box domain-containing protein</fullName>
    </recommendedName>
</protein>
<evidence type="ECO:0008006" key="3">
    <source>
        <dbReference type="Google" id="ProtNLM"/>
    </source>
</evidence>
<evidence type="ECO:0000313" key="1">
    <source>
        <dbReference type="EMBL" id="PFH53191.1"/>
    </source>
</evidence>
<dbReference type="Gene3D" id="3.80.10.10">
    <property type="entry name" value="Ribonuclease Inhibitor"/>
    <property type="match status" value="1"/>
</dbReference>
<dbReference type="STRING" id="703135.A0A2A9NXL7"/>
<sequence>MEAYLSRSGPCPVDILLNVAVPDQEPASVAVCLLLPHSTRWRRLCFISSYDMSSNLAPFYRVSAPNLEYISLRTGELIEEASSSSRIYPNCPSPVPQILNDVPSLTFVRLAGAALWKLQPPMHGITILDLEGSPSMYMTAQQLQSFLATTPSLVSLSLSRYNIVAQQEHLEVIPMQPMCSLRYMRICHEETRAGDLVSLMGLPVIETFKLQDLDSFNCRVLPSVHSITFIACSLSHIELRDITHSFPSLLSLTMDQSVQVLYTVLGFPAGEMLPWPSLEMITIYDLIPINVDMFCNMIHSRCHVKSKLKTVRLNRRSRTVLRSKGRLEWLCALVHVESYDLDEVWPPNMQCYDPDDSWNN</sequence>
<accession>A0A2A9NXL7</accession>
<dbReference type="InterPro" id="IPR032675">
    <property type="entry name" value="LRR_dom_sf"/>
</dbReference>
<dbReference type="EMBL" id="KZ301975">
    <property type="protein sequence ID" value="PFH53191.1"/>
    <property type="molecule type" value="Genomic_DNA"/>
</dbReference>
<dbReference type="OrthoDB" id="3203373at2759"/>
<proteinExistence type="predicted"/>
<evidence type="ECO:0000313" key="2">
    <source>
        <dbReference type="Proteomes" id="UP000242287"/>
    </source>
</evidence>
<name>A0A2A9NXL7_9AGAR</name>
<keyword evidence="2" id="KW-1185">Reference proteome</keyword>
<gene>
    <name evidence="1" type="ORF">AMATHDRAFT_55688</name>
</gene>
<dbReference type="Proteomes" id="UP000242287">
    <property type="component" value="Unassembled WGS sequence"/>
</dbReference>
<dbReference type="SUPFAM" id="SSF52047">
    <property type="entry name" value="RNI-like"/>
    <property type="match status" value="1"/>
</dbReference>
<dbReference type="AlphaFoldDB" id="A0A2A9NXL7"/>